<comment type="caution">
    <text evidence="3">The sequence shown here is derived from an EMBL/GenBank/DDBJ whole genome shotgun (WGS) entry which is preliminary data.</text>
</comment>
<reference evidence="3 4" key="1">
    <citation type="submission" date="2020-04" db="EMBL/GenBank/DDBJ databases">
        <title>MicrobeNet Type strains.</title>
        <authorList>
            <person name="Nicholson A.C."/>
        </authorList>
    </citation>
    <scope>NUCLEOTIDE SEQUENCE [LARGE SCALE GENOMIC DNA]</scope>
    <source>
        <strain evidence="3 4">ATCC 23612</strain>
    </source>
</reference>
<accession>A0A7X6RSX5</accession>
<feature type="chain" id="PRO_5030710304" description="Lipoprotein" evidence="2">
    <location>
        <begin position="22"/>
        <end position="172"/>
    </location>
</feature>
<evidence type="ECO:0000256" key="1">
    <source>
        <dbReference type="SAM" id="MobiDB-lite"/>
    </source>
</evidence>
<keyword evidence="4" id="KW-1185">Reference proteome</keyword>
<gene>
    <name evidence="3" type="ORF">HGB44_27755</name>
</gene>
<dbReference type="AlphaFoldDB" id="A0A7X6RSX5"/>
<evidence type="ECO:0008006" key="5">
    <source>
        <dbReference type="Google" id="ProtNLM"/>
    </source>
</evidence>
<feature type="signal peptide" evidence="2">
    <location>
        <begin position="1"/>
        <end position="21"/>
    </location>
</feature>
<protein>
    <recommendedName>
        <fullName evidence="5">Lipoprotein</fullName>
    </recommendedName>
</protein>
<dbReference type="RefSeq" id="WP_061083087.1">
    <property type="nucleotide sequence ID" value="NZ_JAAXPG010000037.1"/>
</dbReference>
<feature type="region of interest" description="Disordered" evidence="1">
    <location>
        <begin position="29"/>
        <end position="48"/>
    </location>
</feature>
<proteinExistence type="predicted"/>
<dbReference type="Proteomes" id="UP000553209">
    <property type="component" value="Unassembled WGS sequence"/>
</dbReference>
<name>A0A7X6RSX5_9ACTN</name>
<dbReference type="PROSITE" id="PS51257">
    <property type="entry name" value="PROKAR_LIPOPROTEIN"/>
    <property type="match status" value="1"/>
</dbReference>
<dbReference type="EMBL" id="JAAXPG010000037">
    <property type="protein sequence ID" value="NKZ01440.1"/>
    <property type="molecule type" value="Genomic_DNA"/>
</dbReference>
<evidence type="ECO:0000313" key="3">
    <source>
        <dbReference type="EMBL" id="NKZ01440.1"/>
    </source>
</evidence>
<evidence type="ECO:0000256" key="2">
    <source>
        <dbReference type="SAM" id="SignalP"/>
    </source>
</evidence>
<evidence type="ECO:0000313" key="4">
    <source>
        <dbReference type="Proteomes" id="UP000553209"/>
    </source>
</evidence>
<organism evidence="3 4">
    <name type="scientific">Nocardiopsis alborubida</name>
    <dbReference type="NCBI Taxonomy" id="146802"/>
    <lineage>
        <taxon>Bacteria</taxon>
        <taxon>Bacillati</taxon>
        <taxon>Actinomycetota</taxon>
        <taxon>Actinomycetes</taxon>
        <taxon>Streptosporangiales</taxon>
        <taxon>Nocardiopsidaceae</taxon>
        <taxon>Nocardiopsis</taxon>
    </lineage>
</organism>
<keyword evidence="2" id="KW-0732">Signal</keyword>
<sequence length="172" mass="18657">MRGFLLFLSSAMLLTGCTAKADEAVEPVVQSATMPPETEAPEKSPEEEAVDTYLRFWDAIVLASAEMDPNHPDLEKYAVDQALELAQQGVQGVADAGEGMEGEPVPAPEVVSAEPDGEPRSIVIRDCQGAGDWKVVGEAEPRSDNVRVDARVNRDVFSWRVVQLQVWGDDSC</sequence>